<organism evidence="13 14">
    <name type="scientific">Rhodanobacter denitrificans</name>
    <dbReference type="NCBI Taxonomy" id="666685"/>
    <lineage>
        <taxon>Bacteria</taxon>
        <taxon>Pseudomonadati</taxon>
        <taxon>Pseudomonadota</taxon>
        <taxon>Gammaproteobacteria</taxon>
        <taxon>Lysobacterales</taxon>
        <taxon>Rhodanobacteraceae</taxon>
        <taxon>Rhodanobacter</taxon>
    </lineage>
</organism>
<dbReference type="Pfam" id="PF12019">
    <property type="entry name" value="GspH"/>
    <property type="match status" value="1"/>
</dbReference>
<comment type="subcellular location">
    <subcellularLocation>
        <location evidence="1">Cell inner membrane</location>
        <topology evidence="1">Single-pass membrane protein</topology>
    </subcellularLocation>
</comment>
<dbReference type="KEGG" id="rhd:R2APBS1_2785"/>
<keyword evidence="7 11" id="KW-1133">Transmembrane helix</keyword>
<keyword evidence="5" id="KW-0997">Cell inner membrane</keyword>
<dbReference type="InterPro" id="IPR012902">
    <property type="entry name" value="N_methyl_site"/>
</dbReference>
<evidence type="ECO:0000256" key="5">
    <source>
        <dbReference type="ARBA" id="ARBA00022519"/>
    </source>
</evidence>
<dbReference type="AlphaFoldDB" id="M4NJK0"/>
<evidence type="ECO:0000256" key="8">
    <source>
        <dbReference type="ARBA" id="ARBA00023136"/>
    </source>
</evidence>
<feature type="domain" description="General secretion pathway GspH" evidence="12">
    <location>
        <begin position="54"/>
        <end position="167"/>
    </location>
</feature>
<evidence type="ECO:0000256" key="10">
    <source>
        <dbReference type="ARBA" id="ARBA00030775"/>
    </source>
</evidence>
<evidence type="ECO:0000259" key="12">
    <source>
        <dbReference type="Pfam" id="PF12019"/>
    </source>
</evidence>
<dbReference type="HOGENOM" id="CLU_084761_4_0_6"/>
<evidence type="ECO:0000313" key="13">
    <source>
        <dbReference type="EMBL" id="AGG89863.1"/>
    </source>
</evidence>
<gene>
    <name evidence="13" type="ORF">R2APBS1_2785</name>
</gene>
<protein>
    <recommendedName>
        <fullName evidence="2">Type II secretion system protein H</fullName>
    </recommendedName>
    <alternativeName>
        <fullName evidence="10">General secretion pathway protein H</fullName>
    </alternativeName>
</protein>
<keyword evidence="14" id="KW-1185">Reference proteome</keyword>
<feature type="transmembrane region" description="Helical" evidence="11">
    <location>
        <begin position="21"/>
        <end position="39"/>
    </location>
</feature>
<dbReference type="SUPFAM" id="SSF54523">
    <property type="entry name" value="Pili subunits"/>
    <property type="match status" value="1"/>
</dbReference>
<evidence type="ECO:0000256" key="7">
    <source>
        <dbReference type="ARBA" id="ARBA00022989"/>
    </source>
</evidence>
<dbReference type="GO" id="GO:0015628">
    <property type="term" value="P:protein secretion by the type II secretion system"/>
    <property type="evidence" value="ECO:0007669"/>
    <property type="project" value="InterPro"/>
</dbReference>
<evidence type="ECO:0000256" key="11">
    <source>
        <dbReference type="SAM" id="Phobius"/>
    </source>
</evidence>
<keyword evidence="3" id="KW-1003">Cell membrane</keyword>
<dbReference type="Proteomes" id="UP000011859">
    <property type="component" value="Chromosome"/>
</dbReference>
<dbReference type="GO" id="GO:0005886">
    <property type="term" value="C:plasma membrane"/>
    <property type="evidence" value="ECO:0007669"/>
    <property type="project" value="UniProtKB-SubCell"/>
</dbReference>
<name>M4NJK0_9GAMM</name>
<dbReference type="eggNOG" id="COG4970">
    <property type="taxonomic scope" value="Bacteria"/>
</dbReference>
<keyword evidence="8 11" id="KW-0472">Membrane</keyword>
<keyword evidence="6 11" id="KW-0812">Transmembrane</keyword>
<keyword evidence="4" id="KW-0488">Methylation</keyword>
<reference evidence="13 14" key="1">
    <citation type="submission" date="2012-04" db="EMBL/GenBank/DDBJ databases">
        <title>Complete genome of Rhodanobacter sp. 2APBS1.</title>
        <authorList>
            <consortium name="US DOE Joint Genome Institute"/>
            <person name="Huntemann M."/>
            <person name="Wei C.-L."/>
            <person name="Han J."/>
            <person name="Detter J.C."/>
            <person name="Han C."/>
            <person name="Tapia R."/>
            <person name="Munk A.C.C."/>
            <person name="Chen A."/>
            <person name="Krypides N."/>
            <person name="Mavromatis K."/>
            <person name="Markowitz V."/>
            <person name="Szeto E."/>
            <person name="Ivanova N."/>
            <person name="Mikhailova N."/>
            <person name="Ovchinnikova G."/>
            <person name="Pagani I."/>
            <person name="Pati A."/>
            <person name="Goodwin L."/>
            <person name="Peters L."/>
            <person name="Pitluck S."/>
            <person name="Woyke T."/>
            <person name="Prakash O."/>
            <person name="Elkins J."/>
            <person name="Brown S."/>
            <person name="Palumbo A."/>
            <person name="Hemme C."/>
            <person name="Zhou J."/>
            <person name="Watson D."/>
            <person name="Jardine P."/>
            <person name="Kostka J."/>
            <person name="Green S."/>
        </authorList>
    </citation>
    <scope>NUCLEOTIDE SEQUENCE [LARGE SCALE GENOMIC DNA]</scope>
    <source>
        <strain evidence="13 14">2APBS1</strain>
    </source>
</reference>
<dbReference type="NCBIfam" id="TIGR02532">
    <property type="entry name" value="IV_pilin_GFxxxE"/>
    <property type="match status" value="1"/>
</dbReference>
<dbReference type="Gene3D" id="3.55.40.10">
    <property type="entry name" value="minor pseudopilin epsh domain"/>
    <property type="match status" value="1"/>
</dbReference>
<evidence type="ECO:0000256" key="2">
    <source>
        <dbReference type="ARBA" id="ARBA00021549"/>
    </source>
</evidence>
<evidence type="ECO:0000313" key="14">
    <source>
        <dbReference type="Proteomes" id="UP000011859"/>
    </source>
</evidence>
<evidence type="ECO:0000256" key="4">
    <source>
        <dbReference type="ARBA" id="ARBA00022481"/>
    </source>
</evidence>
<dbReference type="GO" id="GO:0015627">
    <property type="term" value="C:type II protein secretion system complex"/>
    <property type="evidence" value="ECO:0007669"/>
    <property type="project" value="InterPro"/>
</dbReference>
<evidence type="ECO:0000256" key="1">
    <source>
        <dbReference type="ARBA" id="ARBA00004377"/>
    </source>
</evidence>
<dbReference type="InterPro" id="IPR045584">
    <property type="entry name" value="Pilin-like"/>
</dbReference>
<dbReference type="STRING" id="666685.R2APBS1_2785"/>
<dbReference type="InterPro" id="IPR022346">
    <property type="entry name" value="T2SS_GspH"/>
</dbReference>
<comment type="similarity">
    <text evidence="9">Belongs to the GSP H family.</text>
</comment>
<dbReference type="EMBL" id="CP003470">
    <property type="protein sequence ID" value="AGG89863.1"/>
    <property type="molecule type" value="Genomic_DNA"/>
</dbReference>
<dbReference type="Pfam" id="PF07963">
    <property type="entry name" value="N_methyl"/>
    <property type="match status" value="1"/>
</dbReference>
<accession>M4NJK0</accession>
<sequence length="186" mass="19817" precursor="true">MSMSRNPRPLRRQRGVTLIEQIMVLAIIAVLIGIAAPPLRQLLSRNTLRVAQTDFIAVLRHARETAVMSGKRTLLCPTRDGSRCSDTTSWESGWLLGRDGDGDDQPDGSPLRVGSGYGGKLLIRSSSGRHVVRFRPDGSASGSNITLLFCQPSRAADALAVAVSNAGRIRGAPANTAQVASCAQLN</sequence>
<evidence type="ECO:0000256" key="9">
    <source>
        <dbReference type="ARBA" id="ARBA00025772"/>
    </source>
</evidence>
<evidence type="ECO:0000256" key="6">
    <source>
        <dbReference type="ARBA" id="ARBA00022692"/>
    </source>
</evidence>
<proteinExistence type="inferred from homology"/>
<evidence type="ECO:0000256" key="3">
    <source>
        <dbReference type="ARBA" id="ARBA00022475"/>
    </source>
</evidence>